<comment type="caution">
    <text evidence="7">The sequence shown here is derived from an EMBL/GenBank/DDBJ whole genome shotgun (WGS) entry which is preliminary data.</text>
</comment>
<keyword evidence="2 5" id="KW-0547">Nucleotide-binding</keyword>
<dbReference type="Gene3D" id="3.10.20.30">
    <property type="match status" value="1"/>
</dbReference>
<dbReference type="InterPro" id="IPR012676">
    <property type="entry name" value="TGS-like"/>
</dbReference>
<feature type="binding site" evidence="5">
    <location>
        <begin position="12"/>
        <end position="17"/>
    </location>
    <ligand>
        <name>ATP</name>
        <dbReference type="ChEBI" id="CHEBI:30616"/>
    </ligand>
</feature>
<sequence length="363" mass="39328">MSLKIGIVGLPNVGKSTLFNALLGANQAAASNFPFCTIEPNTGVVPVPDPRLSKLAELEHSQKIVPATVEFVDIAGLVRGASKGEGLGNQFLSHIRETEATIQVVRLFADSNVTHVSGQIDPLDDIAVINTELALADLQTLEKRLPQEEKAARGDAKLQPKVDFLIRLKKYLEAGEPARSFAVAPAETDYLHELQLLTAKPVLYVANVDQNQLQNNALLEPLRELAQKENSEVIAIDAKSEAELTELPEADRAEFLHSLGLIEPGLNQIIRAGYKLLGLITFFTAGEKETRGWMVGRGATAPQAAGVIHTDFEHGFIRAETVSYNDFIQSGGWAGAKAAGKVRSEGKTYVVQDGDVLLFRFNV</sequence>
<dbReference type="PRINTS" id="PR00326">
    <property type="entry name" value="GTP1OBG"/>
</dbReference>
<dbReference type="InterPro" id="IPR013029">
    <property type="entry name" value="YchF_C"/>
</dbReference>
<keyword evidence="3 5" id="KW-0067">ATP-binding</keyword>
<dbReference type="CDD" id="cd01900">
    <property type="entry name" value="YchF"/>
    <property type="match status" value="1"/>
</dbReference>
<evidence type="ECO:0000256" key="5">
    <source>
        <dbReference type="HAMAP-Rule" id="MF_00944"/>
    </source>
</evidence>
<evidence type="ECO:0000256" key="4">
    <source>
        <dbReference type="ARBA" id="ARBA00022842"/>
    </source>
</evidence>
<protein>
    <recommendedName>
        <fullName evidence="5">Ribosome-binding ATPase YchF</fullName>
    </recommendedName>
</protein>
<dbReference type="Pfam" id="PF01926">
    <property type="entry name" value="MMR_HSR1"/>
    <property type="match status" value="1"/>
</dbReference>
<evidence type="ECO:0000313" key="8">
    <source>
        <dbReference type="Proteomes" id="UP000034913"/>
    </source>
</evidence>
<dbReference type="InterPro" id="IPR004396">
    <property type="entry name" value="ATPase_YchF/OLA1"/>
</dbReference>
<keyword evidence="1" id="KW-0479">Metal-binding</keyword>
<evidence type="ECO:0000313" key="7">
    <source>
        <dbReference type="EMBL" id="KKW27262.1"/>
    </source>
</evidence>
<dbReference type="PANTHER" id="PTHR23305:SF18">
    <property type="entry name" value="OBG-TYPE G DOMAIN-CONTAINING PROTEIN"/>
    <property type="match status" value="1"/>
</dbReference>
<accession>A0A0G1ZH58</accession>
<evidence type="ECO:0000256" key="1">
    <source>
        <dbReference type="ARBA" id="ARBA00022723"/>
    </source>
</evidence>
<dbReference type="PROSITE" id="PS51710">
    <property type="entry name" value="G_OBG"/>
    <property type="match status" value="1"/>
</dbReference>
<dbReference type="SUPFAM" id="SSF81271">
    <property type="entry name" value="TGS-like"/>
    <property type="match status" value="1"/>
</dbReference>
<dbReference type="Proteomes" id="UP000034913">
    <property type="component" value="Unassembled WGS sequence"/>
</dbReference>
<keyword evidence="4" id="KW-0460">Magnesium</keyword>
<dbReference type="PATRIC" id="fig|1620414.3.peg.206"/>
<dbReference type="PIRSF" id="PIRSF006641">
    <property type="entry name" value="CHP00092"/>
    <property type="match status" value="1"/>
</dbReference>
<dbReference type="GO" id="GO:0016887">
    <property type="term" value="F:ATP hydrolysis activity"/>
    <property type="evidence" value="ECO:0007669"/>
    <property type="project" value="UniProtKB-UniRule"/>
</dbReference>
<dbReference type="Pfam" id="PF06071">
    <property type="entry name" value="YchF-GTPase_C"/>
    <property type="match status" value="1"/>
</dbReference>
<dbReference type="InterPro" id="IPR006073">
    <property type="entry name" value="GTP-bd"/>
</dbReference>
<dbReference type="HAMAP" id="MF_00944">
    <property type="entry name" value="YchF_OLA1_ATPase"/>
    <property type="match status" value="1"/>
</dbReference>
<dbReference type="PANTHER" id="PTHR23305">
    <property type="entry name" value="OBG GTPASE FAMILY"/>
    <property type="match status" value="1"/>
</dbReference>
<evidence type="ECO:0000256" key="2">
    <source>
        <dbReference type="ARBA" id="ARBA00022741"/>
    </source>
</evidence>
<dbReference type="AlphaFoldDB" id="A0A0G1ZH58"/>
<dbReference type="SUPFAM" id="SSF52540">
    <property type="entry name" value="P-loop containing nucleoside triphosphate hydrolases"/>
    <property type="match status" value="1"/>
</dbReference>
<dbReference type="FunFam" id="3.10.20.30:FF:000001">
    <property type="entry name" value="Ribosome-binding ATPase YchF"/>
    <property type="match status" value="1"/>
</dbReference>
<dbReference type="FunFam" id="1.10.150.300:FF:000001">
    <property type="entry name" value="Ribosome-binding ATPase YchF"/>
    <property type="match status" value="1"/>
</dbReference>
<dbReference type="GO" id="GO:0005737">
    <property type="term" value="C:cytoplasm"/>
    <property type="evidence" value="ECO:0007669"/>
    <property type="project" value="TreeGrafter"/>
</dbReference>
<dbReference type="InterPro" id="IPR041706">
    <property type="entry name" value="YchF_N"/>
</dbReference>
<gene>
    <name evidence="5" type="primary">ychF</name>
    <name evidence="7" type="ORF">VF00_C0001G0197</name>
</gene>
<dbReference type="NCBIfam" id="TIGR00092">
    <property type="entry name" value="redox-regulated ATPase YchF"/>
    <property type="match status" value="1"/>
</dbReference>
<organism evidence="7 8">
    <name type="scientific">candidate division Kazan bacterium GW2011_GWB1_52_7</name>
    <dbReference type="NCBI Taxonomy" id="1620414"/>
    <lineage>
        <taxon>Bacteria</taxon>
        <taxon>Bacteria division Kazan-3B-28</taxon>
    </lineage>
</organism>
<dbReference type="GO" id="GO:0005525">
    <property type="term" value="F:GTP binding"/>
    <property type="evidence" value="ECO:0007669"/>
    <property type="project" value="InterPro"/>
</dbReference>
<feature type="domain" description="OBG-type G" evidence="6">
    <location>
        <begin position="3"/>
        <end position="256"/>
    </location>
</feature>
<dbReference type="Gene3D" id="3.40.50.300">
    <property type="entry name" value="P-loop containing nucleotide triphosphate hydrolases"/>
    <property type="match status" value="1"/>
</dbReference>
<comment type="similarity">
    <text evidence="5">Belongs to the TRAFAC class OBG-HflX-like GTPase superfamily. OBG GTPase family. YchF/OLA1 subfamily.</text>
</comment>
<reference evidence="7 8" key="1">
    <citation type="journal article" date="2015" name="Nature">
        <title>rRNA introns, odd ribosomes, and small enigmatic genomes across a large radiation of phyla.</title>
        <authorList>
            <person name="Brown C.T."/>
            <person name="Hug L.A."/>
            <person name="Thomas B.C."/>
            <person name="Sharon I."/>
            <person name="Castelle C.J."/>
            <person name="Singh A."/>
            <person name="Wilkins M.J."/>
            <person name="Williams K.H."/>
            <person name="Banfield J.F."/>
        </authorList>
    </citation>
    <scope>NUCLEOTIDE SEQUENCE [LARGE SCALE GENOMIC DNA]</scope>
</reference>
<dbReference type="InterPro" id="IPR031167">
    <property type="entry name" value="G_OBG"/>
</dbReference>
<evidence type="ECO:0000256" key="3">
    <source>
        <dbReference type="ARBA" id="ARBA00022840"/>
    </source>
</evidence>
<dbReference type="GO" id="GO:0005524">
    <property type="term" value="F:ATP binding"/>
    <property type="evidence" value="ECO:0007669"/>
    <property type="project" value="UniProtKB-UniRule"/>
</dbReference>
<dbReference type="GO" id="GO:0043023">
    <property type="term" value="F:ribosomal large subunit binding"/>
    <property type="evidence" value="ECO:0007669"/>
    <property type="project" value="UniProtKB-UniRule"/>
</dbReference>
<dbReference type="Gene3D" id="1.10.150.300">
    <property type="entry name" value="TGS-like domain"/>
    <property type="match status" value="1"/>
</dbReference>
<proteinExistence type="inferred from homology"/>
<dbReference type="InterPro" id="IPR012675">
    <property type="entry name" value="Beta-grasp_dom_sf"/>
</dbReference>
<dbReference type="InterPro" id="IPR027417">
    <property type="entry name" value="P-loop_NTPase"/>
</dbReference>
<dbReference type="EMBL" id="LCRB01000001">
    <property type="protein sequence ID" value="KKW27262.1"/>
    <property type="molecule type" value="Genomic_DNA"/>
</dbReference>
<dbReference type="InterPro" id="IPR023192">
    <property type="entry name" value="TGS-like_dom_sf"/>
</dbReference>
<comment type="function">
    <text evidence="5">ATPase that binds to both the 70S ribosome and the 50S ribosomal subunit in a nucleotide-independent manner.</text>
</comment>
<dbReference type="GO" id="GO:0046872">
    <property type="term" value="F:metal ion binding"/>
    <property type="evidence" value="ECO:0007669"/>
    <property type="project" value="UniProtKB-KW"/>
</dbReference>
<evidence type="ECO:0000259" key="6">
    <source>
        <dbReference type="PROSITE" id="PS51710"/>
    </source>
</evidence>
<name>A0A0G1ZH58_UNCK3</name>